<accession>A0A1H5X5U8</accession>
<dbReference type="EMBL" id="FNVG01000006">
    <property type="protein sequence ID" value="SEG07101.1"/>
    <property type="molecule type" value="Genomic_DNA"/>
</dbReference>
<dbReference type="InterPro" id="IPR011703">
    <property type="entry name" value="ATPase_AAA-3"/>
</dbReference>
<evidence type="ECO:0000313" key="6">
    <source>
        <dbReference type="EMBL" id="SEG07101.1"/>
    </source>
</evidence>
<dbReference type="AlphaFoldDB" id="A0A1H5X5U8"/>
<evidence type="ECO:0000259" key="5">
    <source>
        <dbReference type="Pfam" id="PF17863"/>
    </source>
</evidence>
<organism evidence="6 7">
    <name type="scientific">Vibrio hangzhouensis</name>
    <dbReference type="NCBI Taxonomy" id="462991"/>
    <lineage>
        <taxon>Bacteria</taxon>
        <taxon>Pseudomonadati</taxon>
        <taxon>Pseudomonadota</taxon>
        <taxon>Gammaproteobacteria</taxon>
        <taxon>Vibrionales</taxon>
        <taxon>Vibrionaceae</taxon>
        <taxon>Vibrio</taxon>
    </lineage>
</organism>
<dbReference type="FunFam" id="3.40.50.300:FF:000640">
    <property type="entry name" value="MoxR family ATPase"/>
    <property type="match status" value="1"/>
</dbReference>
<dbReference type="RefSeq" id="WP_103879955.1">
    <property type="nucleotide sequence ID" value="NZ_FNVG01000006.1"/>
</dbReference>
<keyword evidence="2" id="KW-0067">ATP-binding</keyword>
<gene>
    <name evidence="6" type="ORF">SAMN04488244_106220</name>
</gene>
<dbReference type="GO" id="GO:0016887">
    <property type="term" value="F:ATP hydrolysis activity"/>
    <property type="evidence" value="ECO:0007669"/>
    <property type="project" value="InterPro"/>
</dbReference>
<keyword evidence="7" id="KW-1185">Reference proteome</keyword>
<dbReference type="Gene3D" id="1.10.8.80">
    <property type="entry name" value="Magnesium chelatase subunit I, C-Terminal domain"/>
    <property type="match status" value="1"/>
</dbReference>
<reference evidence="7" key="1">
    <citation type="submission" date="2016-10" db="EMBL/GenBank/DDBJ databases">
        <authorList>
            <person name="Varghese N."/>
            <person name="Submissions S."/>
        </authorList>
    </citation>
    <scope>NUCLEOTIDE SEQUENCE [LARGE SCALE GENOMIC DNA]</scope>
    <source>
        <strain evidence="7">CGMCC 1.7062</strain>
    </source>
</reference>
<sequence>MTINNVSHLPFVELIDQINSNIVGQQHVTKSMIIALLTGGHILLEGLPGTAKTRAVKTLADALNLAFSRVQFTPDLLPSDITGTQIYQHEERKLSFQPGPIFSSIVLADEINRSPAKVQAALLEAMAEGTVTVAGESKSLPQPFMVLATQNPIEQEGTYPLPEAQMDRFIMKVSVDYPSAEAEMDIIRLVREEDKAGEEQTLPQDRDQKFPQWHERYSIDTLLEAREAVKNVYVSDVIDRYLVDIVIATRCPERYKHSELANWIEVGVSPRASIALDRCSRAHAYISGRDFVSPDDVRAIAPFILGHRLTLSFDAIADGVSPDKVVDELLLQVPLG</sequence>
<dbReference type="PANTHER" id="PTHR42759">
    <property type="entry name" value="MOXR FAMILY PROTEIN"/>
    <property type="match status" value="1"/>
</dbReference>
<evidence type="ECO:0000256" key="1">
    <source>
        <dbReference type="ARBA" id="ARBA00022741"/>
    </source>
</evidence>
<evidence type="ECO:0000256" key="3">
    <source>
        <dbReference type="ARBA" id="ARBA00061607"/>
    </source>
</evidence>
<dbReference type="PANTHER" id="PTHR42759:SF1">
    <property type="entry name" value="MAGNESIUM-CHELATASE SUBUNIT CHLD"/>
    <property type="match status" value="1"/>
</dbReference>
<protein>
    <submittedName>
        <fullName evidence="6">MoxR-like ATPase</fullName>
    </submittedName>
</protein>
<dbReference type="Pfam" id="PF17863">
    <property type="entry name" value="AAA_lid_2"/>
    <property type="match status" value="1"/>
</dbReference>
<dbReference type="GO" id="GO:0005524">
    <property type="term" value="F:ATP binding"/>
    <property type="evidence" value="ECO:0007669"/>
    <property type="project" value="UniProtKB-KW"/>
</dbReference>
<proteinExistence type="inferred from homology"/>
<dbReference type="InterPro" id="IPR050764">
    <property type="entry name" value="CbbQ/NirQ/NorQ/GpvN"/>
</dbReference>
<comment type="similarity">
    <text evidence="3">Belongs to the MoxR family.</text>
</comment>
<keyword evidence="1" id="KW-0547">Nucleotide-binding</keyword>
<evidence type="ECO:0000313" key="7">
    <source>
        <dbReference type="Proteomes" id="UP000236721"/>
    </source>
</evidence>
<dbReference type="SUPFAM" id="SSF52540">
    <property type="entry name" value="P-loop containing nucleoside triphosphate hydrolases"/>
    <property type="match status" value="1"/>
</dbReference>
<dbReference type="OrthoDB" id="9808397at2"/>
<name>A0A1H5X5U8_9VIBR</name>
<feature type="domain" description="ChlI/MoxR AAA lid" evidence="5">
    <location>
        <begin position="264"/>
        <end position="328"/>
    </location>
</feature>
<evidence type="ECO:0000256" key="2">
    <source>
        <dbReference type="ARBA" id="ARBA00022840"/>
    </source>
</evidence>
<dbReference type="Proteomes" id="UP000236721">
    <property type="component" value="Unassembled WGS sequence"/>
</dbReference>
<dbReference type="Gene3D" id="3.40.50.300">
    <property type="entry name" value="P-loop containing nucleotide triphosphate hydrolases"/>
    <property type="match status" value="1"/>
</dbReference>
<feature type="domain" description="ATPase AAA-3" evidence="4">
    <location>
        <begin position="41"/>
        <end position="171"/>
    </location>
</feature>
<dbReference type="Pfam" id="PF07726">
    <property type="entry name" value="AAA_3"/>
    <property type="match status" value="1"/>
</dbReference>
<dbReference type="InterPro" id="IPR027417">
    <property type="entry name" value="P-loop_NTPase"/>
</dbReference>
<dbReference type="InterPro" id="IPR041628">
    <property type="entry name" value="ChlI/MoxR_AAA_lid"/>
</dbReference>
<evidence type="ECO:0000259" key="4">
    <source>
        <dbReference type="Pfam" id="PF07726"/>
    </source>
</evidence>
<dbReference type="PIRSF" id="PIRSF002849">
    <property type="entry name" value="AAA_ATPase_chaperone_MoxR_prd"/>
    <property type="match status" value="1"/>
</dbReference>